<dbReference type="PANTHER" id="PTHR34094">
    <property type="match status" value="1"/>
</dbReference>
<evidence type="ECO:0000313" key="3">
    <source>
        <dbReference type="Proteomes" id="UP001479290"/>
    </source>
</evidence>
<dbReference type="PANTHER" id="PTHR34094:SF1">
    <property type="entry name" value="PROTEIN FAM185A"/>
    <property type="match status" value="1"/>
</dbReference>
<dbReference type="AlphaFoldDB" id="A0AAW1YUS0"/>
<proteinExistence type="predicted"/>
<protein>
    <recommendedName>
        <fullName evidence="1">DUF4097 domain-containing protein</fullName>
    </recommendedName>
</protein>
<sequence length="390" mass="42075">MYSSLCTQSKAALVMFACVITQRLRPVVCLGSVQRALISQAVRSFSDAPATTKDLNKPIKQWELLVSPYTKVRCHLGCNISIKPLDPHAFPEADRAFITVHVTDASQTLNVDKFNVHYDDQSNELQILSDEVDSNVTVELTAPIKCDLHIKTKDKGNVKIKNMESDLCHVHTERGHCVLKSVKGHEVQVQSRGGNVTGLKTLHGNVDISTSVDSNIDIMKIQGTTMNLSTEHGDLKVKAIYGESTSLSTSSGNIQIGHVHGEALVRSETGNIAIDSSSGALKVFTAAGNIHAYVGEDGSAELHSQQGAVSVRVASTMKAAVRLCGTSVSISSEIVCQETERTSADGKTTVTAHLNGGLYEEKWIKATADKGAVDLRSQSWFETLRFGAQS</sequence>
<evidence type="ECO:0000313" key="2">
    <source>
        <dbReference type="EMBL" id="KAK9952298.1"/>
    </source>
</evidence>
<dbReference type="InterPro" id="IPR025164">
    <property type="entry name" value="Toastrack_DUF4097"/>
</dbReference>
<evidence type="ECO:0000259" key="1">
    <source>
        <dbReference type="Pfam" id="PF13349"/>
    </source>
</evidence>
<dbReference type="Proteomes" id="UP001479290">
    <property type="component" value="Unassembled WGS sequence"/>
</dbReference>
<accession>A0AAW1YUS0</accession>
<dbReference type="EMBL" id="JAWDJR010000024">
    <property type="protein sequence ID" value="KAK9952298.1"/>
    <property type="molecule type" value="Genomic_DNA"/>
</dbReference>
<organism evidence="2 3">
    <name type="scientific">Culter alburnus</name>
    <name type="common">Topmouth culter</name>
    <dbReference type="NCBI Taxonomy" id="194366"/>
    <lineage>
        <taxon>Eukaryota</taxon>
        <taxon>Metazoa</taxon>
        <taxon>Chordata</taxon>
        <taxon>Craniata</taxon>
        <taxon>Vertebrata</taxon>
        <taxon>Euteleostomi</taxon>
        <taxon>Actinopterygii</taxon>
        <taxon>Neopterygii</taxon>
        <taxon>Teleostei</taxon>
        <taxon>Ostariophysi</taxon>
        <taxon>Cypriniformes</taxon>
        <taxon>Xenocyprididae</taxon>
        <taxon>Xenocypridinae</taxon>
        <taxon>Culter</taxon>
    </lineage>
</organism>
<gene>
    <name evidence="2" type="ORF">ABG768_018147</name>
</gene>
<name>A0AAW1YUS0_CULAL</name>
<reference evidence="2 3" key="1">
    <citation type="submission" date="2024-05" db="EMBL/GenBank/DDBJ databases">
        <title>A high-quality chromosomal-level genome assembly of Topmouth culter (Culter alburnus).</title>
        <authorList>
            <person name="Zhao H."/>
        </authorList>
    </citation>
    <scope>NUCLEOTIDE SEQUENCE [LARGE SCALE GENOMIC DNA]</scope>
    <source>
        <strain evidence="2">CATC2023</strain>
        <tissue evidence="2">Muscle</tissue>
    </source>
</reference>
<dbReference type="Gene3D" id="2.160.20.120">
    <property type="match status" value="1"/>
</dbReference>
<feature type="domain" description="DUF4097" evidence="1">
    <location>
        <begin position="208"/>
        <end position="345"/>
    </location>
</feature>
<comment type="caution">
    <text evidence="2">The sequence shown here is derived from an EMBL/GenBank/DDBJ whole genome shotgun (WGS) entry which is preliminary data.</text>
</comment>
<keyword evidence="3" id="KW-1185">Reference proteome</keyword>
<dbReference type="Pfam" id="PF13349">
    <property type="entry name" value="DUF4097"/>
    <property type="match status" value="1"/>
</dbReference>